<dbReference type="SUPFAM" id="SSF55856">
    <property type="entry name" value="Cytochrome b5-like heme/steroid binding domain"/>
    <property type="match status" value="1"/>
</dbReference>
<dbReference type="GO" id="GO:0016020">
    <property type="term" value="C:membrane"/>
    <property type="evidence" value="ECO:0000318"/>
    <property type="project" value="GO_Central"/>
</dbReference>
<dbReference type="AlphaFoldDB" id="Q4QFK0"/>
<dbReference type="CDD" id="cd03506">
    <property type="entry name" value="Delta6-FADS-like"/>
    <property type="match status" value="1"/>
</dbReference>
<dbReference type="BRENDA" id="1.14.19.31">
    <property type="organism ID" value="2950"/>
</dbReference>
<dbReference type="VEuPathDB" id="TriTrypDB:LMJLV39_140021200"/>
<evidence type="ECO:0000256" key="1">
    <source>
        <dbReference type="SAM" id="Phobius"/>
    </source>
</evidence>
<dbReference type="GeneID" id="5650338"/>
<sequence length="428" mass="49418">MNQCCHSHLSTLEPMPDLKKDVLSIDGIYYDTEKLALMHPGGAMVVRLCNGRECTAIFLSYHRRRFPHALYEKYQVPKDQVHPDSLIEQRQQPSYDSYLQLCKRIQPIIAPTKGFAPWYFYLKAATWLAVMLGLDLYSLFYRRAYFLTVIQSLSMAMVGLNVQHDANHGALSCDWRVNRILGLSQDLLGGSSISWIVNHDYVHHVYTNEPGRDADLEIPLLRLHSGIPVRLAHCLQQFYIFFLEAVFGPVHVLFNIIFLAKGPSEKQRLIKTQWVVSLCMLSIIPYRLLCNFLHATSFCDGLMSCVLQYAFGGFYLAYFFLLSHNFDGAKKVGTSDGQDFVACQVETSCNFGGWWWGQINGGLNFQIEHHLFPRVHHGYYAYLAPIVREFCEERGFTYTHYQTIKENMMSTFRHMEQYGRGREKRKSA</sequence>
<dbReference type="InParanoid" id="Q4QFK0"/>
<dbReference type="PIRSF" id="PIRSF015921">
    <property type="entry name" value="FA_sphinglp_des"/>
    <property type="match status" value="1"/>
</dbReference>
<dbReference type="Proteomes" id="UP000000542">
    <property type="component" value="Chromosome 14"/>
</dbReference>
<dbReference type="VEuPathDB" id="TriTrypDB:LMJFC_140021200"/>
<dbReference type="VEuPathDB" id="TriTrypDB:LMJSD75_140020700"/>
<keyword evidence="1" id="KW-0812">Transmembrane</keyword>
<feature type="transmembrane region" description="Helical" evidence="1">
    <location>
        <begin position="238"/>
        <end position="260"/>
    </location>
</feature>
<dbReference type="PANTHER" id="PTHR19353">
    <property type="entry name" value="FATTY ACID DESATURASE 2"/>
    <property type="match status" value="1"/>
</dbReference>
<keyword evidence="4" id="KW-1185">Reference proteome</keyword>
<dbReference type="InterPro" id="IPR036400">
    <property type="entry name" value="Cyt_B5-like_heme/steroid_sf"/>
</dbReference>
<name>Q4QFK0_LEIMA</name>
<dbReference type="eggNOG" id="KOG4232">
    <property type="taxonomic scope" value="Eukaryota"/>
</dbReference>
<dbReference type="STRING" id="5664.Q4QFK0"/>
<accession>Q4QFK0</accession>
<gene>
    <name evidence="3" type="ORF">LMJF_14_1340</name>
</gene>
<dbReference type="VEuPathDB" id="TriTrypDB:LmjF.14.1340"/>
<protein>
    <submittedName>
        <fullName evidence="3">Delta-4 fatty acid desaturase</fullName>
    </submittedName>
</protein>
<feature type="domain" description="Fatty acid desaturase" evidence="2">
    <location>
        <begin position="147"/>
        <end position="401"/>
    </location>
</feature>
<reference evidence="3 4" key="1">
    <citation type="journal article" date="2005" name="Science">
        <title>The genome of the kinetoplastid parasite, Leishmania major.</title>
        <authorList>
            <person name="Ivens A.C."/>
            <person name="Peacock C.S."/>
            <person name="Worthey E.A."/>
            <person name="Murphy L."/>
            <person name="Aggarwal G."/>
            <person name="Berriman M."/>
            <person name="Sisk E."/>
            <person name="Rajandream M.A."/>
            <person name="Adlem E."/>
            <person name="Aert R."/>
            <person name="Anupama A."/>
            <person name="Apostolou Z."/>
            <person name="Attipoe P."/>
            <person name="Bason N."/>
            <person name="Bauser C."/>
            <person name="Beck A."/>
            <person name="Beverley S.M."/>
            <person name="Bianchettin G."/>
            <person name="Borzym K."/>
            <person name="Bothe G."/>
            <person name="Bruschi C.V."/>
            <person name="Collins M."/>
            <person name="Cadag E."/>
            <person name="Ciarloni L."/>
            <person name="Clayton C."/>
            <person name="Coulson R.M."/>
            <person name="Cronin A."/>
            <person name="Cruz A.K."/>
            <person name="Davies R.M."/>
            <person name="De Gaudenzi J."/>
            <person name="Dobson D.E."/>
            <person name="Duesterhoeft A."/>
            <person name="Fazelina G."/>
            <person name="Fosker N."/>
            <person name="Frasch A.C."/>
            <person name="Fraser A."/>
            <person name="Fuchs M."/>
            <person name="Gabel C."/>
            <person name="Goble A."/>
            <person name="Goffeau A."/>
            <person name="Harris D."/>
            <person name="Hertz-Fowler C."/>
            <person name="Hilbert H."/>
            <person name="Horn D."/>
            <person name="Huang Y."/>
            <person name="Klages S."/>
            <person name="Knights A."/>
            <person name="Kube M."/>
            <person name="Larke N."/>
            <person name="Litvin L."/>
            <person name="Lord A."/>
            <person name="Louie T."/>
            <person name="Marra M."/>
            <person name="Masuy D."/>
            <person name="Matthews K."/>
            <person name="Michaeli S."/>
            <person name="Mottram J.C."/>
            <person name="Muller-Auer S."/>
            <person name="Munden H."/>
            <person name="Nelson S."/>
            <person name="Norbertczak H."/>
            <person name="Oliver K."/>
            <person name="O'neil S."/>
            <person name="Pentony M."/>
            <person name="Pohl T.M."/>
            <person name="Price C."/>
            <person name="Purnelle B."/>
            <person name="Quail M.A."/>
            <person name="Rabbinowitsch E."/>
            <person name="Reinhardt R."/>
            <person name="Rieger M."/>
            <person name="Rinta J."/>
            <person name="Robben J."/>
            <person name="Robertson L."/>
            <person name="Ruiz J.C."/>
            <person name="Rutter S."/>
            <person name="Saunders D."/>
            <person name="Schafer M."/>
            <person name="Schein J."/>
            <person name="Schwartz D.C."/>
            <person name="Seeger K."/>
            <person name="Seyler A."/>
            <person name="Sharp S."/>
            <person name="Shin H."/>
            <person name="Sivam D."/>
            <person name="Squares R."/>
            <person name="Squares S."/>
            <person name="Tosato V."/>
            <person name="Vogt C."/>
            <person name="Volckaert G."/>
            <person name="Wambutt R."/>
            <person name="Warren T."/>
            <person name="Wedler H."/>
            <person name="Woodward J."/>
            <person name="Zhou S."/>
            <person name="Zimmermann W."/>
            <person name="Smith D.F."/>
            <person name="Blackwell J.M."/>
            <person name="Stuart K.D."/>
            <person name="Barrell B."/>
            <person name="Myler P.J."/>
        </authorList>
    </citation>
    <scope>NUCLEOTIDE SEQUENCE [LARGE SCALE GENOMIC DNA]</scope>
    <source>
        <strain evidence="4">MHOM/IL/81/Friedlin</strain>
    </source>
</reference>
<dbReference type="KEGG" id="lma:LMJF_14_1340"/>
<dbReference type="EMBL" id="FR796410">
    <property type="protein sequence ID" value="CAJ03208.1"/>
    <property type="molecule type" value="Genomic_DNA"/>
</dbReference>
<organism evidence="3 4">
    <name type="scientific">Leishmania major</name>
    <dbReference type="NCBI Taxonomy" id="5664"/>
    <lineage>
        <taxon>Eukaryota</taxon>
        <taxon>Discoba</taxon>
        <taxon>Euglenozoa</taxon>
        <taxon>Kinetoplastea</taxon>
        <taxon>Metakinetoplastina</taxon>
        <taxon>Trypanosomatida</taxon>
        <taxon>Trypanosomatidae</taxon>
        <taxon>Leishmaniinae</taxon>
        <taxon>Leishmania</taxon>
    </lineage>
</organism>
<dbReference type="RefSeq" id="XP_001687734.1">
    <property type="nucleotide sequence ID" value="XM_001687682.1"/>
</dbReference>
<dbReference type="GO" id="GO:0006629">
    <property type="term" value="P:lipid metabolic process"/>
    <property type="evidence" value="ECO:0000318"/>
    <property type="project" value="GO_Central"/>
</dbReference>
<dbReference type="InterPro" id="IPR005804">
    <property type="entry name" value="FA_desaturase_dom"/>
</dbReference>
<evidence type="ECO:0000313" key="3">
    <source>
        <dbReference type="EMBL" id="CAJ03208.1"/>
    </source>
</evidence>
<feature type="transmembrane region" description="Helical" evidence="1">
    <location>
        <begin position="301"/>
        <end position="321"/>
    </location>
</feature>
<dbReference type="OMA" id="RECTAIF"/>
<feature type="transmembrane region" description="Helical" evidence="1">
    <location>
        <begin position="272"/>
        <end position="289"/>
    </location>
</feature>
<proteinExistence type="predicted"/>
<evidence type="ECO:0000259" key="2">
    <source>
        <dbReference type="Pfam" id="PF00487"/>
    </source>
</evidence>
<evidence type="ECO:0000313" key="4">
    <source>
        <dbReference type="Proteomes" id="UP000000542"/>
    </source>
</evidence>
<reference evidence="3 4" key="2">
    <citation type="journal article" date="2011" name="Genome Res.">
        <title>Chromosome and gene copy number variation allow major structural change between species and strains of Leishmania.</title>
        <authorList>
            <person name="Rogers M.B."/>
            <person name="Hilley J.D."/>
            <person name="Dickens N.J."/>
            <person name="Wilkes J."/>
            <person name="Bates P.A."/>
            <person name="Depledge D.P."/>
            <person name="Harris D."/>
            <person name="Her Y."/>
            <person name="Herzyk P."/>
            <person name="Imamura H."/>
            <person name="Otto T.D."/>
            <person name="Sanders M."/>
            <person name="Seeger K."/>
            <person name="Dujardin J.C."/>
            <person name="Berriman M."/>
            <person name="Smith D.F."/>
            <person name="Hertz-Fowler C."/>
            <person name="Mottram J.C."/>
        </authorList>
    </citation>
    <scope>NUCLEOTIDE SEQUENCE [LARGE SCALE GENOMIC DNA]</scope>
    <source>
        <strain evidence="4">MHOM/IL/81/Friedlin</strain>
    </source>
</reference>
<dbReference type="Pfam" id="PF00487">
    <property type="entry name" value="FA_desaturase"/>
    <property type="match status" value="1"/>
</dbReference>
<dbReference type="InterPro" id="IPR012171">
    <property type="entry name" value="Fatty_acid_desaturase"/>
</dbReference>
<dbReference type="HOGENOM" id="CLU_030320_1_0_1"/>
<dbReference type="Gene3D" id="3.10.120.10">
    <property type="entry name" value="Cytochrome b5-like heme/steroid binding domain"/>
    <property type="match status" value="1"/>
</dbReference>
<dbReference type="GO" id="GO:0016717">
    <property type="term" value="F:oxidoreductase activity, acting on paired donors, with oxidation of a pair of donors resulting in the reduction of molecular oxygen to two molecules of water"/>
    <property type="evidence" value="ECO:0000318"/>
    <property type="project" value="GO_Central"/>
</dbReference>
<dbReference type="PANTHER" id="PTHR19353:SF75">
    <property type="entry name" value="FATTY ACID DESATURASE, PUTATIVE-RELATED"/>
    <property type="match status" value="1"/>
</dbReference>
<feature type="transmembrane region" description="Helical" evidence="1">
    <location>
        <begin position="118"/>
        <end position="137"/>
    </location>
</feature>
<keyword evidence="1" id="KW-1133">Transmembrane helix</keyword>
<keyword evidence="1" id="KW-0472">Membrane</keyword>